<name>A0A803PB47_CANSA</name>
<organism evidence="1 2">
    <name type="scientific">Cannabis sativa</name>
    <name type="common">Hemp</name>
    <name type="synonym">Marijuana</name>
    <dbReference type="NCBI Taxonomy" id="3483"/>
    <lineage>
        <taxon>Eukaryota</taxon>
        <taxon>Viridiplantae</taxon>
        <taxon>Streptophyta</taxon>
        <taxon>Embryophyta</taxon>
        <taxon>Tracheophyta</taxon>
        <taxon>Spermatophyta</taxon>
        <taxon>Magnoliopsida</taxon>
        <taxon>eudicotyledons</taxon>
        <taxon>Gunneridae</taxon>
        <taxon>Pentapetalae</taxon>
        <taxon>rosids</taxon>
        <taxon>fabids</taxon>
        <taxon>Rosales</taxon>
        <taxon>Cannabaceae</taxon>
        <taxon>Cannabis</taxon>
    </lineage>
</organism>
<proteinExistence type="predicted"/>
<dbReference type="EMBL" id="UZAU01000274">
    <property type="status" value="NOT_ANNOTATED_CDS"/>
    <property type="molecule type" value="Genomic_DNA"/>
</dbReference>
<reference evidence="1" key="2">
    <citation type="submission" date="2021-03" db="UniProtKB">
        <authorList>
            <consortium name="EnsemblPlants"/>
        </authorList>
    </citation>
    <scope>IDENTIFICATION</scope>
</reference>
<dbReference type="AlphaFoldDB" id="A0A803PB47"/>
<evidence type="ECO:0000313" key="2">
    <source>
        <dbReference type="Proteomes" id="UP000596661"/>
    </source>
</evidence>
<sequence length="180" mass="20386">MNNGVTLVKFNDEATCDYVLEAGLIYFDNKLVIMKPWMPNLYSVKLVKFVPVWHSRRSTSSLVADASSEVKDRTLEKEKATIVDPEAVIITDLAGVDSFSHQVVTTATSNSEGVQKLTIVVTDFNTELETYSTTMEEGSKEQMRNAKDKEGQWEIQKRNSGRIHKWMAKQLNKFIVLQHG</sequence>
<dbReference type="Gramene" id="evm.model.03.958">
    <property type="protein sequence ID" value="cds.evm.model.03.958"/>
    <property type="gene ID" value="evm.TU.03.958"/>
</dbReference>
<protein>
    <recommendedName>
        <fullName evidence="3">DUF4283 domain-containing protein</fullName>
    </recommendedName>
</protein>
<dbReference type="EnsemblPlants" id="evm.model.03.958">
    <property type="protein sequence ID" value="cds.evm.model.03.958"/>
    <property type="gene ID" value="evm.TU.03.958"/>
</dbReference>
<accession>A0A803PB47</accession>
<keyword evidence="2" id="KW-1185">Reference proteome</keyword>
<evidence type="ECO:0000313" key="1">
    <source>
        <dbReference type="EnsemblPlants" id="cds.evm.model.03.958"/>
    </source>
</evidence>
<dbReference type="Proteomes" id="UP000596661">
    <property type="component" value="Chromosome 3"/>
</dbReference>
<evidence type="ECO:0008006" key="3">
    <source>
        <dbReference type="Google" id="ProtNLM"/>
    </source>
</evidence>
<reference evidence="1" key="1">
    <citation type="submission" date="2018-11" db="EMBL/GenBank/DDBJ databases">
        <authorList>
            <person name="Grassa J C."/>
        </authorList>
    </citation>
    <scope>NUCLEOTIDE SEQUENCE [LARGE SCALE GENOMIC DNA]</scope>
</reference>